<dbReference type="GO" id="GO:0051500">
    <property type="term" value="F:D-tyrosyl-tRNA(Tyr) deacylase activity"/>
    <property type="evidence" value="ECO:0007669"/>
    <property type="project" value="TreeGrafter"/>
</dbReference>
<comment type="catalytic activity">
    <reaction evidence="2">
        <text>a D-aminoacyl-tRNA + H2O = a tRNA + a D-alpha-amino acid + H(+)</text>
        <dbReference type="Rhea" id="RHEA:13953"/>
        <dbReference type="Rhea" id="RHEA-COMP:10123"/>
        <dbReference type="Rhea" id="RHEA-COMP:10124"/>
        <dbReference type="ChEBI" id="CHEBI:15377"/>
        <dbReference type="ChEBI" id="CHEBI:15378"/>
        <dbReference type="ChEBI" id="CHEBI:59871"/>
        <dbReference type="ChEBI" id="CHEBI:78442"/>
        <dbReference type="ChEBI" id="CHEBI:79333"/>
        <dbReference type="EC" id="3.1.1.96"/>
    </reaction>
</comment>
<dbReference type="Gene3D" id="3.50.80.10">
    <property type="entry name" value="D-tyrosyl-tRNA(Tyr) deacylase"/>
    <property type="match status" value="1"/>
</dbReference>
<dbReference type="HAMAP" id="MF_00518">
    <property type="entry name" value="Deacylase_Dtd"/>
    <property type="match status" value="1"/>
</dbReference>
<dbReference type="Proteomes" id="UP000824070">
    <property type="component" value="Unassembled WGS sequence"/>
</dbReference>
<comment type="function">
    <text evidence="2">An aminoacyl-tRNA editing enzyme that deacylates mischarged D-aminoacyl-tRNAs. Also deacylates mischarged glycyl-tRNA(Ala), protecting cells against glycine mischarging by AlaRS. Acts via tRNA-based rather than protein-based catalysis; rejects L-amino acids rather than detecting D-amino acids in the active site. By recycling D-aminoacyl-tRNA to D-amino acids and free tRNA molecules, this enzyme counteracts the toxicity associated with the formation of D-aminoacyl-tRNA entities in vivo and helps enforce protein L-homochirality.</text>
</comment>
<dbReference type="GO" id="GO:0000049">
    <property type="term" value="F:tRNA binding"/>
    <property type="evidence" value="ECO:0007669"/>
    <property type="project" value="UniProtKB-UniRule"/>
</dbReference>
<sequence>MKVVLQLVKEASVSVDGKLVSSIGKGFLLLVGFGYGDDEATCEKMAKKISKLRIFPDDNGKTNLSLFDVGGEVLAISQFTLLANLREGNRPSFVSAMRGEQSKPLYEHFLSLLALNGVKAKAGIFGADMKVGLVNDGPFTLVLDSKELWG</sequence>
<dbReference type="AlphaFoldDB" id="A0A9D1LP12"/>
<reference evidence="3" key="1">
    <citation type="submission" date="2020-10" db="EMBL/GenBank/DDBJ databases">
        <authorList>
            <person name="Gilroy R."/>
        </authorList>
    </citation>
    <scope>NUCLEOTIDE SEQUENCE</scope>
    <source>
        <strain evidence="3">ChiGjej1B1-22543</strain>
    </source>
</reference>
<keyword evidence="2" id="KW-0963">Cytoplasm</keyword>
<dbReference type="PANTHER" id="PTHR10472">
    <property type="entry name" value="D-TYROSYL-TRNA TYR DEACYLASE"/>
    <property type="match status" value="1"/>
</dbReference>
<comment type="caution">
    <text evidence="3">The sequence shown here is derived from an EMBL/GenBank/DDBJ whole genome shotgun (WGS) entry which is preliminary data.</text>
</comment>
<evidence type="ECO:0000256" key="1">
    <source>
        <dbReference type="ARBA" id="ARBA00009673"/>
    </source>
</evidence>
<dbReference type="GO" id="GO:0005737">
    <property type="term" value="C:cytoplasm"/>
    <property type="evidence" value="ECO:0007669"/>
    <property type="project" value="UniProtKB-SubCell"/>
</dbReference>
<feature type="short sequence motif" description="Gly-cisPro motif, important for rejection of L-amino acids" evidence="2">
    <location>
        <begin position="137"/>
        <end position="138"/>
    </location>
</feature>
<dbReference type="FunFam" id="3.50.80.10:FF:000001">
    <property type="entry name" value="D-aminoacyl-tRNA deacylase"/>
    <property type="match status" value="1"/>
</dbReference>
<dbReference type="GO" id="GO:0043908">
    <property type="term" value="F:Ser(Gly)-tRNA(Ala) hydrolase activity"/>
    <property type="evidence" value="ECO:0007669"/>
    <property type="project" value="UniProtKB-UniRule"/>
</dbReference>
<dbReference type="SUPFAM" id="SSF69500">
    <property type="entry name" value="DTD-like"/>
    <property type="match status" value="1"/>
</dbReference>
<protein>
    <recommendedName>
        <fullName evidence="2">D-aminoacyl-tRNA deacylase</fullName>
        <shortName evidence="2">DTD</shortName>
        <ecNumber evidence="2">3.1.1.96</ecNumber>
    </recommendedName>
    <alternativeName>
        <fullName evidence="2">Gly-tRNA(Ala) deacylase</fullName>
        <ecNumber evidence="2">3.1.1.-</ecNumber>
    </alternativeName>
</protein>
<evidence type="ECO:0000313" key="4">
    <source>
        <dbReference type="Proteomes" id="UP000824070"/>
    </source>
</evidence>
<dbReference type="NCBIfam" id="TIGR00256">
    <property type="entry name" value="D-aminoacyl-tRNA deacylase"/>
    <property type="match status" value="1"/>
</dbReference>
<reference evidence="3" key="2">
    <citation type="journal article" date="2021" name="PeerJ">
        <title>Extensive microbial diversity within the chicken gut microbiome revealed by metagenomics and culture.</title>
        <authorList>
            <person name="Gilroy R."/>
            <person name="Ravi A."/>
            <person name="Getino M."/>
            <person name="Pursley I."/>
            <person name="Horton D.L."/>
            <person name="Alikhan N.F."/>
            <person name="Baker D."/>
            <person name="Gharbi K."/>
            <person name="Hall N."/>
            <person name="Watson M."/>
            <person name="Adriaenssens E.M."/>
            <person name="Foster-Nyarko E."/>
            <person name="Jarju S."/>
            <person name="Secka A."/>
            <person name="Antonio M."/>
            <person name="Oren A."/>
            <person name="Chaudhuri R.R."/>
            <person name="La Ragione R."/>
            <person name="Hildebrand F."/>
            <person name="Pallen M.J."/>
        </authorList>
    </citation>
    <scope>NUCLEOTIDE SEQUENCE</scope>
    <source>
        <strain evidence="3">ChiGjej1B1-22543</strain>
    </source>
</reference>
<organism evidence="3 4">
    <name type="scientific">Candidatus Alloenteromonas pullicola</name>
    <dbReference type="NCBI Taxonomy" id="2840784"/>
    <lineage>
        <taxon>Bacteria</taxon>
        <taxon>Bacillati</taxon>
        <taxon>Bacillota</taxon>
        <taxon>Bacillota incertae sedis</taxon>
        <taxon>Candidatus Alloenteromonas</taxon>
    </lineage>
</organism>
<dbReference type="EC" id="3.1.1.-" evidence="2"/>
<gene>
    <name evidence="2" type="primary">dtd</name>
    <name evidence="3" type="ORF">IAC52_03670</name>
</gene>
<name>A0A9D1LP12_9FIRM</name>
<comment type="domain">
    <text evidence="2">A Gly-cisPro motif from one monomer fits into the active site of the other monomer to allow specific chiral rejection of L-amino acids.</text>
</comment>
<dbReference type="Pfam" id="PF02580">
    <property type="entry name" value="Tyr_Deacylase"/>
    <property type="match status" value="1"/>
</dbReference>
<accession>A0A9D1LP12</accession>
<comment type="similarity">
    <text evidence="1 2">Belongs to the DTD family.</text>
</comment>
<dbReference type="GO" id="GO:0106026">
    <property type="term" value="F:Gly-tRNA(Ala) deacylase activity"/>
    <property type="evidence" value="ECO:0007669"/>
    <property type="project" value="UniProtKB-UniRule"/>
</dbReference>
<evidence type="ECO:0000313" key="3">
    <source>
        <dbReference type="EMBL" id="HIU45378.1"/>
    </source>
</evidence>
<dbReference type="EMBL" id="DVMV01000025">
    <property type="protein sequence ID" value="HIU45378.1"/>
    <property type="molecule type" value="Genomic_DNA"/>
</dbReference>
<keyword evidence="2" id="KW-0694">RNA-binding</keyword>
<proteinExistence type="inferred from homology"/>
<comment type="catalytic activity">
    <reaction evidence="2">
        <text>glycyl-tRNA(Ala) + H2O = tRNA(Ala) + glycine + H(+)</text>
        <dbReference type="Rhea" id="RHEA:53744"/>
        <dbReference type="Rhea" id="RHEA-COMP:9657"/>
        <dbReference type="Rhea" id="RHEA-COMP:13640"/>
        <dbReference type="ChEBI" id="CHEBI:15377"/>
        <dbReference type="ChEBI" id="CHEBI:15378"/>
        <dbReference type="ChEBI" id="CHEBI:57305"/>
        <dbReference type="ChEBI" id="CHEBI:78442"/>
        <dbReference type="ChEBI" id="CHEBI:78522"/>
    </reaction>
</comment>
<keyword evidence="2" id="KW-0820">tRNA-binding</keyword>
<keyword evidence="2 3" id="KW-0378">Hydrolase</keyword>
<comment type="subunit">
    <text evidence="2">Homodimer.</text>
</comment>
<evidence type="ECO:0000256" key="2">
    <source>
        <dbReference type="HAMAP-Rule" id="MF_00518"/>
    </source>
</evidence>
<dbReference type="PANTHER" id="PTHR10472:SF5">
    <property type="entry name" value="D-AMINOACYL-TRNA DEACYLASE 1"/>
    <property type="match status" value="1"/>
</dbReference>
<dbReference type="InterPro" id="IPR023509">
    <property type="entry name" value="DTD-like_sf"/>
</dbReference>
<comment type="subcellular location">
    <subcellularLocation>
        <location evidence="2">Cytoplasm</location>
    </subcellularLocation>
</comment>
<dbReference type="InterPro" id="IPR003732">
    <property type="entry name" value="Daa-tRNA_deacyls_DTD"/>
</dbReference>
<dbReference type="EC" id="3.1.1.96" evidence="2"/>
<dbReference type="GO" id="GO:0019478">
    <property type="term" value="P:D-amino acid catabolic process"/>
    <property type="evidence" value="ECO:0007669"/>
    <property type="project" value="UniProtKB-UniRule"/>
</dbReference>